<organism evidence="2 3">
    <name type="scientific">Streptomyces fildesensis</name>
    <dbReference type="NCBI Taxonomy" id="375757"/>
    <lineage>
        <taxon>Bacteria</taxon>
        <taxon>Bacillati</taxon>
        <taxon>Actinomycetota</taxon>
        <taxon>Actinomycetes</taxon>
        <taxon>Kitasatosporales</taxon>
        <taxon>Streptomycetaceae</taxon>
        <taxon>Streptomyces</taxon>
    </lineage>
</organism>
<comment type="caution">
    <text evidence="2">The sequence shown here is derived from an EMBL/GenBank/DDBJ whole genome shotgun (WGS) entry which is preliminary data.</text>
</comment>
<dbReference type="RefSeq" id="WP_399643705.1">
    <property type="nucleotide sequence ID" value="NZ_JBITYG010000001.1"/>
</dbReference>
<evidence type="ECO:0000313" key="2">
    <source>
        <dbReference type="EMBL" id="MFI9099364.1"/>
    </source>
</evidence>
<sequence>MNTFLGLLAASALILLIALPALIGFGIELRISRQIRAARAAERRREERSAATRVPAEPTRGAFSPVV</sequence>
<feature type="region of interest" description="Disordered" evidence="1">
    <location>
        <begin position="42"/>
        <end position="67"/>
    </location>
</feature>
<evidence type="ECO:0000256" key="1">
    <source>
        <dbReference type="SAM" id="MobiDB-lite"/>
    </source>
</evidence>
<reference evidence="2 3" key="1">
    <citation type="submission" date="2024-10" db="EMBL/GenBank/DDBJ databases">
        <title>The Natural Products Discovery Center: Release of the First 8490 Sequenced Strains for Exploring Actinobacteria Biosynthetic Diversity.</title>
        <authorList>
            <person name="Kalkreuter E."/>
            <person name="Kautsar S.A."/>
            <person name="Yang D."/>
            <person name="Bader C.D."/>
            <person name="Teijaro C.N."/>
            <person name="Fluegel L."/>
            <person name="Davis C.M."/>
            <person name="Simpson J.R."/>
            <person name="Lauterbach L."/>
            <person name="Steele A.D."/>
            <person name="Gui C."/>
            <person name="Meng S."/>
            <person name="Li G."/>
            <person name="Viehrig K."/>
            <person name="Ye F."/>
            <person name="Su P."/>
            <person name="Kiefer A.F."/>
            <person name="Nichols A."/>
            <person name="Cepeda A.J."/>
            <person name="Yan W."/>
            <person name="Fan B."/>
            <person name="Jiang Y."/>
            <person name="Adhikari A."/>
            <person name="Zheng C.-J."/>
            <person name="Schuster L."/>
            <person name="Cowan T.M."/>
            <person name="Smanski M.J."/>
            <person name="Chevrette M.G."/>
            <person name="De Carvalho L.P.S."/>
            <person name="Shen B."/>
        </authorList>
    </citation>
    <scope>NUCLEOTIDE SEQUENCE [LARGE SCALE GENOMIC DNA]</scope>
    <source>
        <strain evidence="2 3">NPDC053399</strain>
    </source>
</reference>
<evidence type="ECO:0000313" key="3">
    <source>
        <dbReference type="Proteomes" id="UP001614394"/>
    </source>
</evidence>
<name>A0ABW8BYV8_9ACTN</name>
<gene>
    <name evidence="2" type="ORF">ACIGXA_02480</name>
</gene>
<accession>A0ABW8BYV8</accession>
<dbReference type="EMBL" id="JBITYG010000001">
    <property type="protein sequence ID" value="MFI9099364.1"/>
    <property type="molecule type" value="Genomic_DNA"/>
</dbReference>
<protein>
    <submittedName>
        <fullName evidence="2">Uncharacterized protein</fullName>
    </submittedName>
</protein>
<proteinExistence type="predicted"/>
<dbReference type="Proteomes" id="UP001614394">
    <property type="component" value="Unassembled WGS sequence"/>
</dbReference>
<keyword evidence="3" id="KW-1185">Reference proteome</keyword>